<proteinExistence type="predicted"/>
<gene>
    <name evidence="2" type="ORF">EXZ61_02085</name>
</gene>
<protein>
    <submittedName>
        <fullName evidence="2">Uncharacterized protein</fullName>
    </submittedName>
</protein>
<evidence type="ECO:0000313" key="3">
    <source>
        <dbReference type="Proteomes" id="UP000317365"/>
    </source>
</evidence>
<keyword evidence="3" id="KW-1185">Reference proteome</keyword>
<organism evidence="2 3">
    <name type="scientific">Rhodoferax aquaticus</name>
    <dbReference type="NCBI Taxonomy" id="2527691"/>
    <lineage>
        <taxon>Bacteria</taxon>
        <taxon>Pseudomonadati</taxon>
        <taxon>Pseudomonadota</taxon>
        <taxon>Betaproteobacteria</taxon>
        <taxon>Burkholderiales</taxon>
        <taxon>Comamonadaceae</taxon>
        <taxon>Rhodoferax</taxon>
    </lineage>
</organism>
<name>A0A515EK62_9BURK</name>
<reference evidence="3" key="2">
    <citation type="journal article" date="2020" name="Int. J. Syst. Evol. Microbiol.">
        <title>Genomic insights into a novel species Rhodoferax aquaticus sp. nov., isolated from freshwater.</title>
        <authorList>
            <person name="Li T."/>
            <person name="Zhuo Y."/>
            <person name="Jin C.Z."/>
            <person name="Wu X."/>
            <person name="Ko S.R."/>
            <person name="Jin F.J."/>
            <person name="Ahn C.Y."/>
            <person name="Oh H.M."/>
            <person name="Lee H.G."/>
            <person name="Jin L."/>
        </authorList>
    </citation>
    <scope>NUCLEOTIDE SEQUENCE [LARGE SCALE GENOMIC DNA]</scope>
    <source>
        <strain evidence="3">Gr-4</strain>
    </source>
</reference>
<dbReference type="EMBL" id="CP036282">
    <property type="protein sequence ID" value="QDL53051.1"/>
    <property type="molecule type" value="Genomic_DNA"/>
</dbReference>
<accession>A0A515EK62</accession>
<feature type="region of interest" description="Disordered" evidence="1">
    <location>
        <begin position="204"/>
        <end position="226"/>
    </location>
</feature>
<evidence type="ECO:0000256" key="1">
    <source>
        <dbReference type="SAM" id="MobiDB-lite"/>
    </source>
</evidence>
<reference evidence="3" key="1">
    <citation type="submission" date="2019-02" db="EMBL/GenBank/DDBJ databases">
        <title>Complete genome sequence of Rhodoferax sp. Gr-4.</title>
        <authorList>
            <person name="Jin L."/>
        </authorList>
    </citation>
    <scope>NUCLEOTIDE SEQUENCE [LARGE SCALE GENOMIC DNA]</scope>
    <source>
        <strain evidence="3">Gr-4</strain>
    </source>
</reference>
<sequence length="226" mass="24213">MPQNQGTTATPVPQVGTSTTLAPNLAALCAGVLPVWARHIATSRAQSEVAVTQMLKAFADISPHIGAAERQSVQITEALSTSDDGITGLVCACERTLAPVLQNTTLPPEASAAIEKVLDMVRSAVSALEGIAKPFAHETQMVAEHVDRMYMGFQYQDRISQMMALLEGDIVRLQDACTGKAPDTLNLEAWLARLESLYAMSEQRQDHLGASNPSTDSTETGEPTFF</sequence>
<dbReference type="AlphaFoldDB" id="A0A515EK62"/>
<dbReference type="RefSeq" id="WP_142808550.1">
    <property type="nucleotide sequence ID" value="NZ_CP036282.1"/>
</dbReference>
<dbReference type="Proteomes" id="UP000317365">
    <property type="component" value="Chromosome"/>
</dbReference>
<feature type="compositionally biased region" description="Polar residues" evidence="1">
    <location>
        <begin position="211"/>
        <end position="226"/>
    </location>
</feature>
<evidence type="ECO:0000313" key="2">
    <source>
        <dbReference type="EMBL" id="QDL53051.1"/>
    </source>
</evidence>
<dbReference type="KEGG" id="rhg:EXZ61_02085"/>